<evidence type="ECO:0000313" key="2">
    <source>
        <dbReference type="EMBL" id="ANG64585.1"/>
    </source>
</evidence>
<dbReference type="Gene3D" id="3.20.20.370">
    <property type="entry name" value="Glycoside hydrolase/deacetylase"/>
    <property type="match status" value="1"/>
</dbReference>
<keyword evidence="3" id="KW-1185">Reference proteome</keyword>
<dbReference type="SUPFAM" id="SSF88713">
    <property type="entry name" value="Glycoside hydrolase/deacetylase"/>
    <property type="match status" value="1"/>
</dbReference>
<dbReference type="Proteomes" id="UP000078070">
    <property type="component" value="Chromosome"/>
</dbReference>
<dbReference type="InterPro" id="IPR006837">
    <property type="entry name" value="Divergent_DAC"/>
</dbReference>
<dbReference type="GO" id="GO:0005975">
    <property type="term" value="P:carbohydrate metabolic process"/>
    <property type="evidence" value="ECO:0007669"/>
    <property type="project" value="InterPro"/>
</dbReference>
<organism evidence="2 3">
    <name type="scientific">Marinobacterium aestuarii</name>
    <dbReference type="NCBI Taxonomy" id="1821621"/>
    <lineage>
        <taxon>Bacteria</taxon>
        <taxon>Pseudomonadati</taxon>
        <taxon>Pseudomonadota</taxon>
        <taxon>Gammaproteobacteria</taxon>
        <taxon>Oceanospirillales</taxon>
        <taxon>Oceanospirillaceae</taxon>
        <taxon>Marinobacterium</taxon>
    </lineage>
</organism>
<dbReference type="CDD" id="cd10936">
    <property type="entry name" value="CE4_DAC2"/>
    <property type="match status" value="1"/>
</dbReference>
<reference evidence="2 3" key="2">
    <citation type="journal article" date="2018" name="Int. J. Syst. Evol. Microbiol.">
        <title>Marinobacterium aestuarii sp. nov., a benzene-degrading marine bacterium isolated from estuary sediment.</title>
        <authorList>
            <person name="Bae S.S."/>
            <person name="Jung J."/>
            <person name="Chung D."/>
            <person name="Baek K."/>
        </authorList>
    </citation>
    <scope>NUCLEOTIDE SEQUENCE [LARGE SCALE GENOMIC DNA]</scope>
    <source>
        <strain evidence="2 3">ST58-10</strain>
    </source>
</reference>
<dbReference type="Pfam" id="PF04748">
    <property type="entry name" value="Polysacc_deac_2"/>
    <property type="match status" value="1"/>
</dbReference>
<name>A0A1A9F341_9GAMM</name>
<proteinExistence type="predicted"/>
<dbReference type="PANTHER" id="PTHR30105:SF2">
    <property type="entry name" value="DIVERGENT POLYSACCHARIDE DEACETYLASE SUPERFAMILY"/>
    <property type="match status" value="1"/>
</dbReference>
<sequence length="276" mass="30314">MRRRALLASLAALAGGAALPALARVPGLGNVEQPRLLLVIDDVGHSLASGRRTLALPGPLNCAFLPHSNHGRTLAQEARALGKGVMLHAPMANSQQLALGPGALTPDLDKAELQRILRDDLDAIPHAAGVNNHMGSLLTSSRAPMEWVMEVLRERGLWFVDSRTTASTLAWQVAQEQGVPSLMRDVFLDHEQTPEFVHREFRRGLKIARHYGSALLIGHPHDVTLDYLHEALPLLDELGFQRLTVSAFLQQQADFRSLNSADPRLINTHRRHWGMG</sequence>
<dbReference type="RefSeq" id="WP_067386184.1">
    <property type="nucleotide sequence ID" value="NZ_CP015839.1"/>
</dbReference>
<feature type="chain" id="PRO_5008386688" description="Divergent polysaccharide deacetylase family protein" evidence="1">
    <location>
        <begin position="24"/>
        <end position="276"/>
    </location>
</feature>
<dbReference type="AlphaFoldDB" id="A0A1A9F341"/>
<feature type="signal peptide" evidence="1">
    <location>
        <begin position="1"/>
        <end position="23"/>
    </location>
</feature>
<dbReference type="InterPro" id="IPR011330">
    <property type="entry name" value="Glyco_hydro/deAcase_b/a-brl"/>
</dbReference>
<evidence type="ECO:0000256" key="1">
    <source>
        <dbReference type="SAM" id="SignalP"/>
    </source>
</evidence>
<dbReference type="KEGG" id="mars:A8C75_20315"/>
<gene>
    <name evidence="2" type="ORF">A8C75_20315</name>
</gene>
<dbReference type="PANTHER" id="PTHR30105">
    <property type="entry name" value="UNCHARACTERIZED YIBQ-RELATED"/>
    <property type="match status" value="1"/>
</dbReference>
<dbReference type="STRING" id="1821621.A8C75_20315"/>
<keyword evidence="1" id="KW-0732">Signal</keyword>
<dbReference type="EMBL" id="CP015839">
    <property type="protein sequence ID" value="ANG64585.1"/>
    <property type="molecule type" value="Genomic_DNA"/>
</dbReference>
<accession>A0A1A9F341</accession>
<dbReference type="OrthoDB" id="9784811at2"/>
<evidence type="ECO:0000313" key="3">
    <source>
        <dbReference type="Proteomes" id="UP000078070"/>
    </source>
</evidence>
<evidence type="ECO:0008006" key="4">
    <source>
        <dbReference type="Google" id="ProtNLM"/>
    </source>
</evidence>
<reference evidence="3" key="1">
    <citation type="submission" date="2016-05" db="EMBL/GenBank/DDBJ databases">
        <authorList>
            <person name="Baek K."/>
            <person name="Yang S.-J."/>
        </authorList>
    </citation>
    <scope>NUCLEOTIDE SEQUENCE [LARGE SCALE GENOMIC DNA]</scope>
    <source>
        <strain evidence="3">ST58-10</strain>
    </source>
</reference>
<protein>
    <recommendedName>
        <fullName evidence="4">Divergent polysaccharide deacetylase family protein</fullName>
    </recommendedName>
</protein>